<evidence type="ECO:0000313" key="1">
    <source>
        <dbReference type="EMBL" id="PXF62075.1"/>
    </source>
</evidence>
<name>A0AC61L6R4_9EURY</name>
<sequence>MQIVVSDMHIGDSAVNYPALDNFIEKRYQKRRKLSSRETFSIYGSPNGPKSITIRHINCCDRPSWIRILIARILSEIMII</sequence>
<comment type="caution">
    <text evidence="1">The sequence shown here is derived from an EMBL/GenBank/DDBJ whole genome shotgun (WGS) entry which is preliminary data.</text>
</comment>
<dbReference type="Proteomes" id="UP000248329">
    <property type="component" value="Unassembled WGS sequence"/>
</dbReference>
<gene>
    <name evidence="1" type="ORF">C4B59_00200</name>
</gene>
<reference evidence="1" key="1">
    <citation type="submission" date="2018-01" db="EMBL/GenBank/DDBJ databases">
        <authorList>
            <person name="Krukenberg V."/>
        </authorList>
    </citation>
    <scope>NUCLEOTIDE SEQUENCE</scope>
    <source>
        <strain evidence="1">E20ANME2</strain>
    </source>
</reference>
<protein>
    <submittedName>
        <fullName evidence="1">Uncharacterized protein</fullName>
    </submittedName>
</protein>
<proteinExistence type="predicted"/>
<dbReference type="EMBL" id="PQXF01000001">
    <property type="protein sequence ID" value="PXF62075.1"/>
    <property type="molecule type" value="Genomic_DNA"/>
</dbReference>
<evidence type="ECO:0000313" key="2">
    <source>
        <dbReference type="Proteomes" id="UP000248329"/>
    </source>
</evidence>
<organism evidence="1 2">
    <name type="scientific">Candidatus Methanogaster sp</name>
    <dbReference type="NCBI Taxonomy" id="3386292"/>
    <lineage>
        <taxon>Archaea</taxon>
        <taxon>Methanobacteriati</taxon>
        <taxon>Methanobacteriota</taxon>
        <taxon>Stenosarchaea group</taxon>
        <taxon>Methanomicrobia</taxon>
        <taxon>Methanosarcinales</taxon>
        <taxon>ANME-2 cluster</taxon>
        <taxon>Candidatus Methanogasteraceae</taxon>
        <taxon>Candidatus Methanogaster</taxon>
    </lineage>
</organism>
<accession>A0AC61L6R4</accession>